<gene>
    <name evidence="3" type="ORF">OG469_04680</name>
</gene>
<feature type="compositionally biased region" description="Polar residues" evidence="1">
    <location>
        <begin position="1"/>
        <end position="10"/>
    </location>
</feature>
<feature type="compositionally biased region" description="Basic and acidic residues" evidence="1">
    <location>
        <begin position="13"/>
        <end position="45"/>
    </location>
</feature>
<organism evidence="3 4">
    <name type="scientific">Kitasatospora herbaricolor</name>
    <dbReference type="NCBI Taxonomy" id="68217"/>
    <lineage>
        <taxon>Bacteria</taxon>
        <taxon>Bacillati</taxon>
        <taxon>Actinomycetota</taxon>
        <taxon>Actinomycetes</taxon>
        <taxon>Kitasatosporales</taxon>
        <taxon>Streptomycetaceae</taxon>
        <taxon>Kitasatospora</taxon>
    </lineage>
</organism>
<keyword evidence="2" id="KW-0812">Transmembrane</keyword>
<evidence type="ECO:0000256" key="1">
    <source>
        <dbReference type="SAM" id="MobiDB-lite"/>
    </source>
</evidence>
<evidence type="ECO:0008006" key="5">
    <source>
        <dbReference type="Google" id="ProtNLM"/>
    </source>
</evidence>
<keyword evidence="2" id="KW-0472">Membrane</keyword>
<evidence type="ECO:0000313" key="4">
    <source>
        <dbReference type="Proteomes" id="UP001432014"/>
    </source>
</evidence>
<dbReference type="RefSeq" id="WP_329500604.1">
    <property type="nucleotide sequence ID" value="NZ_CP108460.1"/>
</dbReference>
<feature type="region of interest" description="Disordered" evidence="1">
    <location>
        <begin position="1"/>
        <end position="45"/>
    </location>
</feature>
<name>A0ABZ1W254_9ACTN</name>
<sequence length="161" mass="17301">MTDKQGTNGATGDELRAEAAGTREEPGRALEASADKADLRERGRQQIEAVKEQAVVVKDQAQEKIANGAEPARDKVAHAVDVIKDHTPDQVLEQGGQLAAQVRETVEQLGHRAADSMSPQVGEQVGRAADSVKANRRPLLVAAVTAVLTIVVVRRLFGRRR</sequence>
<feature type="transmembrane region" description="Helical" evidence="2">
    <location>
        <begin position="139"/>
        <end position="157"/>
    </location>
</feature>
<accession>A0ABZ1W254</accession>
<dbReference type="Proteomes" id="UP001432014">
    <property type="component" value="Chromosome"/>
</dbReference>
<evidence type="ECO:0000313" key="3">
    <source>
        <dbReference type="EMBL" id="WUS54869.1"/>
    </source>
</evidence>
<evidence type="ECO:0000256" key="2">
    <source>
        <dbReference type="SAM" id="Phobius"/>
    </source>
</evidence>
<keyword evidence="2" id="KW-1133">Transmembrane helix</keyword>
<dbReference type="SUPFAM" id="SSF58113">
    <property type="entry name" value="Apolipoprotein A-I"/>
    <property type="match status" value="1"/>
</dbReference>
<reference evidence="3 4" key="1">
    <citation type="submission" date="2022-10" db="EMBL/GenBank/DDBJ databases">
        <title>The complete genomes of actinobacterial strains from the NBC collection.</title>
        <authorList>
            <person name="Joergensen T.S."/>
            <person name="Alvarez Arevalo M."/>
            <person name="Sterndorff E.B."/>
            <person name="Faurdal D."/>
            <person name="Vuksanovic O."/>
            <person name="Mourched A.-S."/>
            <person name="Charusanti P."/>
            <person name="Shaw S."/>
            <person name="Blin K."/>
            <person name="Weber T."/>
        </authorList>
    </citation>
    <scope>NUCLEOTIDE SEQUENCE [LARGE SCALE GENOMIC DNA]</scope>
    <source>
        <strain evidence="3 4">NBC_01247</strain>
    </source>
</reference>
<dbReference type="EMBL" id="CP108482">
    <property type="protein sequence ID" value="WUS54869.1"/>
    <property type="molecule type" value="Genomic_DNA"/>
</dbReference>
<keyword evidence="4" id="KW-1185">Reference proteome</keyword>
<protein>
    <recommendedName>
        <fullName evidence="5">DUF3618 domain-containing protein</fullName>
    </recommendedName>
</protein>
<proteinExistence type="predicted"/>